<evidence type="ECO:0000313" key="10">
    <source>
        <dbReference type="Proteomes" id="UP000198859"/>
    </source>
</evidence>
<accession>A0A1H1N7Z2</accession>
<dbReference type="GO" id="GO:0017057">
    <property type="term" value="F:6-phosphogluconolactonase activity"/>
    <property type="evidence" value="ECO:0007669"/>
    <property type="project" value="UniProtKB-UniRule"/>
</dbReference>
<evidence type="ECO:0000313" key="9">
    <source>
        <dbReference type="EMBL" id="SDR94825.1"/>
    </source>
</evidence>
<dbReference type="AlphaFoldDB" id="A0A1H1N7Z2"/>
<evidence type="ECO:0000256" key="6">
    <source>
        <dbReference type="ARBA" id="ARBA00020337"/>
    </source>
</evidence>
<evidence type="ECO:0000256" key="4">
    <source>
        <dbReference type="ARBA" id="ARBA00010662"/>
    </source>
</evidence>
<evidence type="ECO:0000256" key="7">
    <source>
        <dbReference type="RuleBase" id="RU365095"/>
    </source>
</evidence>
<dbReference type="InterPro" id="IPR039104">
    <property type="entry name" value="6PGL"/>
</dbReference>
<organism evidence="9 10">
    <name type="scientific">Nocardioides scoriae</name>
    <dbReference type="NCBI Taxonomy" id="642780"/>
    <lineage>
        <taxon>Bacteria</taxon>
        <taxon>Bacillati</taxon>
        <taxon>Actinomycetota</taxon>
        <taxon>Actinomycetes</taxon>
        <taxon>Propionibacteriales</taxon>
        <taxon>Nocardioidaceae</taxon>
        <taxon>Nocardioides</taxon>
    </lineage>
</organism>
<evidence type="ECO:0000256" key="5">
    <source>
        <dbReference type="ARBA" id="ARBA00013198"/>
    </source>
</evidence>
<dbReference type="Proteomes" id="UP000198859">
    <property type="component" value="Chromosome I"/>
</dbReference>
<dbReference type="Pfam" id="PF01182">
    <property type="entry name" value="Glucosamine_iso"/>
    <property type="match status" value="1"/>
</dbReference>
<dbReference type="GO" id="GO:0006098">
    <property type="term" value="P:pentose-phosphate shunt"/>
    <property type="evidence" value="ECO:0007669"/>
    <property type="project" value="UniProtKB-UniPathway"/>
</dbReference>
<evidence type="ECO:0000256" key="2">
    <source>
        <dbReference type="ARBA" id="ARBA00002681"/>
    </source>
</evidence>
<evidence type="ECO:0000256" key="3">
    <source>
        <dbReference type="ARBA" id="ARBA00004961"/>
    </source>
</evidence>
<dbReference type="CDD" id="cd01400">
    <property type="entry name" value="6PGL"/>
    <property type="match status" value="1"/>
</dbReference>
<dbReference type="InterPro" id="IPR037171">
    <property type="entry name" value="NagB/RpiA_transferase-like"/>
</dbReference>
<dbReference type="OrthoDB" id="9810967at2"/>
<feature type="domain" description="Glucosamine/galactosamine-6-phosphate isomerase" evidence="8">
    <location>
        <begin position="9"/>
        <end position="230"/>
    </location>
</feature>
<comment type="catalytic activity">
    <reaction evidence="1 7">
        <text>6-phospho-D-glucono-1,5-lactone + H2O = 6-phospho-D-gluconate + H(+)</text>
        <dbReference type="Rhea" id="RHEA:12556"/>
        <dbReference type="ChEBI" id="CHEBI:15377"/>
        <dbReference type="ChEBI" id="CHEBI:15378"/>
        <dbReference type="ChEBI" id="CHEBI:57955"/>
        <dbReference type="ChEBI" id="CHEBI:58759"/>
        <dbReference type="EC" id="3.1.1.31"/>
    </reaction>
</comment>
<comment type="similarity">
    <text evidence="4 7">Belongs to the glucosamine/galactosamine-6-phosphate isomerase family. 6-phosphogluconolactonase subfamily.</text>
</comment>
<keyword evidence="10" id="KW-1185">Reference proteome</keyword>
<evidence type="ECO:0000259" key="8">
    <source>
        <dbReference type="Pfam" id="PF01182"/>
    </source>
</evidence>
<dbReference type="EC" id="3.1.1.31" evidence="5 7"/>
<dbReference type="RefSeq" id="WP_091726341.1">
    <property type="nucleotide sequence ID" value="NZ_LT629757.1"/>
</dbReference>
<dbReference type="NCBIfam" id="TIGR01198">
    <property type="entry name" value="pgl"/>
    <property type="match status" value="1"/>
</dbReference>
<protein>
    <recommendedName>
        <fullName evidence="6 7">6-phosphogluconolactonase</fullName>
        <shortName evidence="7">6PGL</shortName>
        <ecNumber evidence="5 7">3.1.1.31</ecNumber>
    </recommendedName>
</protein>
<gene>
    <name evidence="7" type="primary">pgl</name>
    <name evidence="9" type="ORF">SAMN04488570_0789</name>
</gene>
<dbReference type="EMBL" id="LT629757">
    <property type="protein sequence ID" value="SDR94825.1"/>
    <property type="molecule type" value="Genomic_DNA"/>
</dbReference>
<dbReference type="PANTHER" id="PTHR11054">
    <property type="entry name" value="6-PHOSPHOGLUCONOLACTONASE"/>
    <property type="match status" value="1"/>
</dbReference>
<dbReference type="InterPro" id="IPR006148">
    <property type="entry name" value="Glc/Gal-6P_isomerase"/>
</dbReference>
<dbReference type="PANTHER" id="PTHR11054:SF0">
    <property type="entry name" value="6-PHOSPHOGLUCONOLACTONASE"/>
    <property type="match status" value="1"/>
</dbReference>
<dbReference type="InterPro" id="IPR005900">
    <property type="entry name" value="6-phosphogluconolactonase_DevB"/>
</dbReference>
<keyword evidence="7" id="KW-0378">Hydrolase</keyword>
<dbReference type="UniPathway" id="UPA00115">
    <property type="reaction ID" value="UER00409"/>
</dbReference>
<comment type="pathway">
    <text evidence="3 7">Carbohydrate degradation; pentose phosphate pathway; D-ribulose 5-phosphate from D-glucose 6-phosphate (oxidative stage): step 2/3.</text>
</comment>
<name>A0A1H1N7Z2_9ACTN</name>
<comment type="function">
    <text evidence="2 7">Hydrolysis of 6-phosphogluconolactone to 6-phosphogluconate.</text>
</comment>
<sequence length="239" mass="25237">MVDIVRYPDAPGLASAVAEALVTRLAEVQAEGRVPSVALTGGTIADEIYRAVAALDSSAVDWTRVDFWWGDERYVAADSSDRNDKGVGRDLLDVVGVDALRVHAMPAADEAHPDLDAAAAAYEQAVREHGGGEFDLVLLGLGPDGHVASLFPDHPQLDVDDAIALGVTDSPKPPPERITLTFAALNRTRAVWFLVSGAGKADAVARALADEGSVHETPARGITAEPRTWWLDEDAASAL</sequence>
<evidence type="ECO:0000256" key="1">
    <source>
        <dbReference type="ARBA" id="ARBA00000832"/>
    </source>
</evidence>
<proteinExistence type="inferred from homology"/>
<reference evidence="10" key="1">
    <citation type="submission" date="2016-10" db="EMBL/GenBank/DDBJ databases">
        <authorList>
            <person name="Varghese N."/>
            <person name="Submissions S."/>
        </authorList>
    </citation>
    <scope>NUCLEOTIDE SEQUENCE [LARGE SCALE GENOMIC DNA]</scope>
    <source>
        <strain evidence="10">DSM 22127</strain>
    </source>
</reference>
<dbReference type="GO" id="GO:0005975">
    <property type="term" value="P:carbohydrate metabolic process"/>
    <property type="evidence" value="ECO:0007669"/>
    <property type="project" value="UniProtKB-UniRule"/>
</dbReference>
<dbReference type="SUPFAM" id="SSF100950">
    <property type="entry name" value="NagB/RpiA/CoA transferase-like"/>
    <property type="match status" value="1"/>
</dbReference>
<dbReference type="STRING" id="642780.SAMN04488570_0789"/>
<dbReference type="Gene3D" id="3.40.50.1360">
    <property type="match status" value="1"/>
</dbReference>